<keyword evidence="2 6" id="KW-0255">Endonuclease</keyword>
<comment type="similarity">
    <text evidence="6">Belongs to the vsr family.</text>
</comment>
<evidence type="ECO:0000313" key="7">
    <source>
        <dbReference type="EMBL" id="SFL09513.1"/>
    </source>
</evidence>
<evidence type="ECO:0000256" key="5">
    <source>
        <dbReference type="ARBA" id="ARBA00023204"/>
    </source>
</evidence>
<gene>
    <name evidence="7" type="ORF">SAMN05216302_103112</name>
</gene>
<dbReference type="RefSeq" id="WP_090701928.1">
    <property type="nucleotide sequence ID" value="NZ_FOSP01000031.1"/>
</dbReference>
<sequence length="129" mass="15473">MSRIRSKDMAPEMVVRRLLYKNGYRYRLHNKELPGKPDIVFSRRKKIILVHGCFWHQHAGCKNGHLPKSNLEYWLPKLNRNIERDKRIKTELAEMDWKVLVVWECELKDKDALLAKLNKFLGAAFYFFN</sequence>
<dbReference type="NCBIfam" id="TIGR00632">
    <property type="entry name" value="vsr"/>
    <property type="match status" value="1"/>
</dbReference>
<keyword evidence="1 6" id="KW-0540">Nuclease</keyword>
<evidence type="ECO:0000256" key="3">
    <source>
        <dbReference type="ARBA" id="ARBA00022763"/>
    </source>
</evidence>
<dbReference type="SUPFAM" id="SSF52980">
    <property type="entry name" value="Restriction endonuclease-like"/>
    <property type="match status" value="1"/>
</dbReference>
<name>A0A1I4EWD7_9PROT</name>
<keyword evidence="4 6" id="KW-0378">Hydrolase</keyword>
<dbReference type="InterPro" id="IPR011335">
    <property type="entry name" value="Restrct_endonuc-II-like"/>
</dbReference>
<keyword evidence="8" id="KW-1185">Reference proteome</keyword>
<dbReference type="Proteomes" id="UP000199533">
    <property type="component" value="Unassembled WGS sequence"/>
</dbReference>
<dbReference type="CDD" id="cd00221">
    <property type="entry name" value="Vsr"/>
    <property type="match status" value="1"/>
</dbReference>
<dbReference type="EMBL" id="FOSP01000031">
    <property type="protein sequence ID" value="SFL09513.1"/>
    <property type="molecule type" value="Genomic_DNA"/>
</dbReference>
<evidence type="ECO:0000313" key="8">
    <source>
        <dbReference type="Proteomes" id="UP000199533"/>
    </source>
</evidence>
<dbReference type="STRING" id="52441.SAMN05216302_103112"/>
<dbReference type="EC" id="3.1.-.-" evidence="6"/>
<dbReference type="OrthoDB" id="9801520at2"/>
<dbReference type="Pfam" id="PF03852">
    <property type="entry name" value="Vsr"/>
    <property type="match status" value="1"/>
</dbReference>
<protein>
    <recommendedName>
        <fullName evidence="6">Very short patch repair endonuclease</fullName>
        <ecNumber evidence="6">3.1.-.-</ecNumber>
    </recommendedName>
</protein>
<evidence type="ECO:0000256" key="2">
    <source>
        <dbReference type="ARBA" id="ARBA00022759"/>
    </source>
</evidence>
<evidence type="ECO:0000256" key="1">
    <source>
        <dbReference type="ARBA" id="ARBA00022722"/>
    </source>
</evidence>
<dbReference type="InterPro" id="IPR004603">
    <property type="entry name" value="DNA_mismatch_endonuc_vsr"/>
</dbReference>
<dbReference type="PIRSF" id="PIRSF018267">
    <property type="entry name" value="VSR_endonuc"/>
    <property type="match status" value="1"/>
</dbReference>
<dbReference type="GO" id="GO:0016787">
    <property type="term" value="F:hydrolase activity"/>
    <property type="evidence" value="ECO:0007669"/>
    <property type="project" value="UniProtKB-KW"/>
</dbReference>
<keyword evidence="3 6" id="KW-0227">DNA damage</keyword>
<dbReference type="Gene3D" id="3.40.960.10">
    <property type="entry name" value="VSR Endonuclease"/>
    <property type="match status" value="1"/>
</dbReference>
<dbReference type="GO" id="GO:0004519">
    <property type="term" value="F:endonuclease activity"/>
    <property type="evidence" value="ECO:0007669"/>
    <property type="project" value="UniProtKB-KW"/>
</dbReference>
<evidence type="ECO:0000256" key="4">
    <source>
        <dbReference type="ARBA" id="ARBA00022801"/>
    </source>
</evidence>
<keyword evidence="5 6" id="KW-0234">DNA repair</keyword>
<dbReference type="AlphaFoldDB" id="A0A1I4EWD7"/>
<comment type="function">
    <text evidence="6">May nick specific sequences that contain T:G mispairs resulting from m5C-deamination.</text>
</comment>
<proteinExistence type="inferred from homology"/>
<reference evidence="8" key="1">
    <citation type="submission" date="2016-10" db="EMBL/GenBank/DDBJ databases">
        <authorList>
            <person name="Varghese N."/>
            <person name="Submissions S."/>
        </authorList>
    </citation>
    <scope>NUCLEOTIDE SEQUENCE [LARGE SCALE GENOMIC DNA]</scope>
    <source>
        <strain evidence="8">Nm69</strain>
    </source>
</reference>
<accession>A0A1I4EWD7</accession>
<organism evidence="7 8">
    <name type="scientific">Nitrosomonas aestuarii</name>
    <dbReference type="NCBI Taxonomy" id="52441"/>
    <lineage>
        <taxon>Bacteria</taxon>
        <taxon>Pseudomonadati</taxon>
        <taxon>Pseudomonadota</taxon>
        <taxon>Betaproteobacteria</taxon>
        <taxon>Nitrosomonadales</taxon>
        <taxon>Nitrosomonadaceae</taxon>
        <taxon>Nitrosomonas</taxon>
    </lineage>
</organism>
<evidence type="ECO:0000256" key="6">
    <source>
        <dbReference type="PIRNR" id="PIRNR018267"/>
    </source>
</evidence>
<dbReference type="GO" id="GO:0006298">
    <property type="term" value="P:mismatch repair"/>
    <property type="evidence" value="ECO:0007669"/>
    <property type="project" value="UniProtKB-UniRule"/>
</dbReference>